<organism evidence="2 3">
    <name type="scientific">Hansschlegelia quercus</name>
    <dbReference type="NCBI Taxonomy" id="2528245"/>
    <lineage>
        <taxon>Bacteria</taxon>
        <taxon>Pseudomonadati</taxon>
        <taxon>Pseudomonadota</taxon>
        <taxon>Alphaproteobacteria</taxon>
        <taxon>Hyphomicrobiales</taxon>
        <taxon>Methylopilaceae</taxon>
        <taxon>Hansschlegelia</taxon>
    </lineage>
</organism>
<dbReference type="InterPro" id="IPR002491">
    <property type="entry name" value="ABC_transptr_periplasmic_BD"/>
</dbReference>
<dbReference type="AlphaFoldDB" id="A0A4Q9GRT4"/>
<protein>
    <submittedName>
        <fullName evidence="2">Hemin ABC transporter substrate-binding protein</fullName>
    </submittedName>
</protein>
<dbReference type="PANTHER" id="PTHR30535:SF4">
    <property type="entry name" value="HEMIN-BINDING PERIPLASMIC PROTEIN HMUT"/>
    <property type="match status" value="1"/>
</dbReference>
<accession>A0A4Q9GRT4</accession>
<dbReference type="EMBL" id="SIUB01000002">
    <property type="protein sequence ID" value="TBN54477.1"/>
    <property type="molecule type" value="Genomic_DNA"/>
</dbReference>
<evidence type="ECO:0000313" key="3">
    <source>
        <dbReference type="Proteomes" id="UP000291613"/>
    </source>
</evidence>
<gene>
    <name evidence="2" type="ORF">EYR15_06515</name>
</gene>
<dbReference type="OrthoDB" id="9797736at2"/>
<proteinExistence type="predicted"/>
<dbReference type="InterPro" id="IPR050902">
    <property type="entry name" value="ABC_Transporter_SBP"/>
</dbReference>
<dbReference type="PROSITE" id="PS50983">
    <property type="entry name" value="FE_B12_PBP"/>
    <property type="match status" value="1"/>
</dbReference>
<dbReference type="Gene3D" id="3.40.50.1980">
    <property type="entry name" value="Nitrogenase molybdenum iron protein domain"/>
    <property type="match status" value="2"/>
</dbReference>
<dbReference type="RefSeq" id="WP_131002226.1">
    <property type="nucleotide sequence ID" value="NZ_JBHSZR010000005.1"/>
</dbReference>
<keyword evidence="3" id="KW-1185">Reference proteome</keyword>
<reference evidence="2 3" key="1">
    <citation type="submission" date="2019-02" db="EMBL/GenBank/DDBJ databases">
        <title>Hansschlegelia quercus sp. nov., a novel methylotrophic bacterium from buds of oak (Quercus robur L.).</title>
        <authorList>
            <person name="Agafonova N.V."/>
            <person name="Kaparullina E.N."/>
            <person name="Grouzdev D.S."/>
            <person name="Doronina N.V."/>
        </authorList>
    </citation>
    <scope>NUCLEOTIDE SEQUENCE [LARGE SCALE GENOMIC DNA]</scope>
    <source>
        <strain evidence="2 3">Dub</strain>
    </source>
</reference>
<dbReference type="Proteomes" id="UP000291613">
    <property type="component" value="Unassembled WGS sequence"/>
</dbReference>
<comment type="caution">
    <text evidence="2">The sequence shown here is derived from an EMBL/GenBank/DDBJ whole genome shotgun (WGS) entry which is preliminary data.</text>
</comment>
<dbReference type="PANTHER" id="PTHR30535">
    <property type="entry name" value="VITAMIN B12-BINDING PROTEIN"/>
    <property type="match status" value="1"/>
</dbReference>
<dbReference type="SUPFAM" id="SSF53807">
    <property type="entry name" value="Helical backbone' metal receptor"/>
    <property type="match status" value="1"/>
</dbReference>
<dbReference type="Pfam" id="PF01497">
    <property type="entry name" value="Peripla_BP_2"/>
    <property type="match status" value="1"/>
</dbReference>
<evidence type="ECO:0000313" key="2">
    <source>
        <dbReference type="EMBL" id="TBN54477.1"/>
    </source>
</evidence>
<name>A0A4Q9GRT4_9HYPH</name>
<sequence length="313" mass="31996">MSEARELHPAAEISRRAVLLGMSASALALRPSQAMAKAAGDKIVTLGGGVTEIVYALGAGDRIVAVDLTSTYPAAARGKPNVGYYRRLSAEGVLALAPTAIVAADGAGPKETMDVLASAAVPLVSLAEVRRPGDVATRIRAVAEAIGEQERGTALADAVSADLSTLAEDIFHIQKRQRTLILLGPSNGGPLTAAGSQSTGALALELVGGDNVAASMTGWKPLVDEAVLALYPEAVIVMATGAPVSVDAVARHPALAGSAAVRDNRVVAADALGLVGFGPRVAHIAQGVAKRIYSDQAFRELPARPWTEQAPPK</sequence>
<evidence type="ECO:0000259" key="1">
    <source>
        <dbReference type="PROSITE" id="PS50983"/>
    </source>
</evidence>
<feature type="domain" description="Fe/B12 periplasmic-binding" evidence="1">
    <location>
        <begin position="42"/>
        <end position="296"/>
    </location>
</feature>